<dbReference type="KEGG" id="dle:111163862"/>
<reference evidence="3" key="1">
    <citation type="submission" date="2025-08" db="UniProtKB">
        <authorList>
            <consortium name="RefSeq"/>
        </authorList>
    </citation>
    <scope>IDENTIFICATION</scope>
    <source>
        <tissue evidence="3">Blood</tissue>
    </source>
</reference>
<dbReference type="Proteomes" id="UP000248483">
    <property type="component" value="Unplaced"/>
</dbReference>
<feature type="region of interest" description="Disordered" evidence="1">
    <location>
        <begin position="269"/>
        <end position="297"/>
    </location>
</feature>
<proteinExistence type="predicted"/>
<organism evidence="2 3">
    <name type="scientific">Delphinapterus leucas</name>
    <name type="common">Beluga whale</name>
    <dbReference type="NCBI Taxonomy" id="9749"/>
    <lineage>
        <taxon>Eukaryota</taxon>
        <taxon>Metazoa</taxon>
        <taxon>Chordata</taxon>
        <taxon>Craniata</taxon>
        <taxon>Vertebrata</taxon>
        <taxon>Euteleostomi</taxon>
        <taxon>Mammalia</taxon>
        <taxon>Eutheria</taxon>
        <taxon>Laurasiatheria</taxon>
        <taxon>Artiodactyla</taxon>
        <taxon>Whippomorpha</taxon>
        <taxon>Cetacea</taxon>
        <taxon>Odontoceti</taxon>
        <taxon>Monodontidae</taxon>
        <taxon>Delphinapterus</taxon>
    </lineage>
</organism>
<protein>
    <submittedName>
        <fullName evidence="3">Uncharacterized protein LOC111163862 isoform X1</fullName>
    </submittedName>
</protein>
<accession>A0A2Y9LG71</accession>
<keyword evidence="2" id="KW-1185">Reference proteome</keyword>
<name>A0A2Y9LG71_DELLE</name>
<gene>
    <name evidence="3" type="primary">LOC111163862</name>
</gene>
<sequence>MTRTEEVTGHPLGALQPQARPVTCKRHHGQEVFGGDLRGWVYQIGLALTFTRDKSEAPICKMIGSPTQACVQGKGPAQRLAWQGASQCSRVTATRLGISPGIPSGPSFTSTHHPAHQELHNLVKQREYWSELVNFAILGLPGNNFVKKKRKQIIGLGHREGSLAVLRAGLWAQNPFGVRDLDKQEPTVPDDGMTFPCPQGRNVQASSTSTCDTNAILLTPAGSPALLAAREPAFPTTPRSWSREAHSPTPGSTAQRHRFLLWLPFSSQRQRRMREKASPPSGSPGRKAESMRARPLQLPRPAPLVPLLWRHRVCPP</sequence>
<evidence type="ECO:0000313" key="2">
    <source>
        <dbReference type="Proteomes" id="UP000248483"/>
    </source>
</evidence>
<feature type="region of interest" description="Disordered" evidence="1">
    <location>
        <begin position="233"/>
        <end position="254"/>
    </location>
</feature>
<dbReference type="InParanoid" id="A0A2Y9LG71"/>
<dbReference type="RefSeq" id="XP_022408659.1">
    <property type="nucleotide sequence ID" value="XM_022552951.1"/>
</dbReference>
<dbReference type="AlphaFoldDB" id="A0A2Y9LG71"/>
<dbReference type="GeneID" id="111163862"/>
<evidence type="ECO:0000313" key="3">
    <source>
        <dbReference type="RefSeq" id="XP_022408659.1"/>
    </source>
</evidence>
<evidence type="ECO:0000256" key="1">
    <source>
        <dbReference type="SAM" id="MobiDB-lite"/>
    </source>
</evidence>